<feature type="non-terminal residue" evidence="1">
    <location>
        <position position="143"/>
    </location>
</feature>
<keyword evidence="2" id="KW-1185">Reference proteome</keyword>
<proteinExistence type="predicted"/>
<sequence>LHVSLLEEWNSNWLDLTFACSKKLNVKCLKINLVYDQCDMEKENSFFGTLADDIATVIKPQEIDLDFGKGYSRDFLLRVAEGSTFVVLRELQCSEDDRCTKVFVEMLKKQCSKIIVAGDLELNMDGVDFIIQELTTLDKPVYF</sequence>
<evidence type="ECO:0000313" key="1">
    <source>
        <dbReference type="EMBL" id="GMT30793.1"/>
    </source>
</evidence>
<dbReference type="EMBL" id="BTSY01000005">
    <property type="protein sequence ID" value="GMT30793.1"/>
    <property type="molecule type" value="Genomic_DNA"/>
</dbReference>
<accession>A0AAV5WKG3</accession>
<gene>
    <name evidence="1" type="ORF">PFISCL1PPCAC_22090</name>
</gene>
<feature type="non-terminal residue" evidence="1">
    <location>
        <position position="1"/>
    </location>
</feature>
<reference evidence="1" key="1">
    <citation type="submission" date="2023-10" db="EMBL/GenBank/DDBJ databases">
        <title>Genome assembly of Pristionchus species.</title>
        <authorList>
            <person name="Yoshida K."/>
            <person name="Sommer R.J."/>
        </authorList>
    </citation>
    <scope>NUCLEOTIDE SEQUENCE</scope>
    <source>
        <strain evidence="1">RS5133</strain>
    </source>
</reference>
<name>A0AAV5WKG3_9BILA</name>
<comment type="caution">
    <text evidence="1">The sequence shown here is derived from an EMBL/GenBank/DDBJ whole genome shotgun (WGS) entry which is preliminary data.</text>
</comment>
<organism evidence="1 2">
    <name type="scientific">Pristionchus fissidentatus</name>
    <dbReference type="NCBI Taxonomy" id="1538716"/>
    <lineage>
        <taxon>Eukaryota</taxon>
        <taxon>Metazoa</taxon>
        <taxon>Ecdysozoa</taxon>
        <taxon>Nematoda</taxon>
        <taxon>Chromadorea</taxon>
        <taxon>Rhabditida</taxon>
        <taxon>Rhabditina</taxon>
        <taxon>Diplogasteromorpha</taxon>
        <taxon>Diplogasteroidea</taxon>
        <taxon>Neodiplogasteridae</taxon>
        <taxon>Pristionchus</taxon>
    </lineage>
</organism>
<dbReference type="AlphaFoldDB" id="A0AAV5WKG3"/>
<dbReference type="Proteomes" id="UP001432322">
    <property type="component" value="Unassembled WGS sequence"/>
</dbReference>
<evidence type="ECO:0000313" key="2">
    <source>
        <dbReference type="Proteomes" id="UP001432322"/>
    </source>
</evidence>
<protein>
    <submittedName>
        <fullName evidence="1">Uncharacterized protein</fullName>
    </submittedName>
</protein>